<dbReference type="InterPro" id="IPR036249">
    <property type="entry name" value="Thioredoxin-like_sf"/>
</dbReference>
<keyword evidence="1" id="KW-0732">Signal</keyword>
<organism evidence="2 3">
    <name type="scientific">Rubrivivax gelatinosus</name>
    <name type="common">Rhodocyclus gelatinosus</name>
    <name type="synonym">Rhodopseudomonas gelatinosa</name>
    <dbReference type="NCBI Taxonomy" id="28068"/>
    <lineage>
        <taxon>Bacteria</taxon>
        <taxon>Pseudomonadati</taxon>
        <taxon>Pseudomonadota</taxon>
        <taxon>Betaproteobacteria</taxon>
        <taxon>Burkholderiales</taxon>
        <taxon>Sphaerotilaceae</taxon>
        <taxon>Rubrivivax</taxon>
    </lineage>
</organism>
<evidence type="ECO:0000313" key="3">
    <source>
        <dbReference type="Proteomes" id="UP001041814"/>
    </source>
</evidence>
<dbReference type="RefSeq" id="WP_200378720.1">
    <property type="nucleotide sequence ID" value="NZ_NRRU01000037.1"/>
</dbReference>
<dbReference type="Gene3D" id="3.40.30.10">
    <property type="entry name" value="Glutaredoxin"/>
    <property type="match status" value="1"/>
</dbReference>
<accession>A0ABS1DUI6</accession>
<comment type="caution">
    <text evidence="2">The sequence shown here is derived from an EMBL/GenBank/DDBJ whole genome shotgun (WGS) entry which is preliminary data.</text>
</comment>
<name>A0ABS1DUI6_RUBGE</name>
<evidence type="ECO:0000313" key="2">
    <source>
        <dbReference type="EMBL" id="MBK1713383.1"/>
    </source>
</evidence>
<reference evidence="2" key="2">
    <citation type="journal article" date="2020" name="Microorganisms">
        <title>Osmotic Adaptation and Compatible Solute Biosynthesis of Phototrophic Bacteria as Revealed from Genome Analyses.</title>
        <authorList>
            <person name="Imhoff J.F."/>
            <person name="Rahn T."/>
            <person name="Kunzel S."/>
            <person name="Keller A."/>
            <person name="Neulinger S.C."/>
        </authorList>
    </citation>
    <scope>NUCLEOTIDE SEQUENCE</scope>
    <source>
        <strain evidence="2">IM 151</strain>
    </source>
</reference>
<keyword evidence="3" id="KW-1185">Reference proteome</keyword>
<feature type="chain" id="PRO_5045991297" description="Thioredoxin-like fold domain-containing protein" evidence="1">
    <location>
        <begin position="21"/>
        <end position="174"/>
    </location>
</feature>
<dbReference type="EMBL" id="NRRU01000037">
    <property type="protein sequence ID" value="MBK1713383.1"/>
    <property type="molecule type" value="Genomic_DNA"/>
</dbReference>
<gene>
    <name evidence="2" type="ORF">CKO43_11400</name>
</gene>
<dbReference type="SUPFAM" id="SSF52833">
    <property type="entry name" value="Thioredoxin-like"/>
    <property type="match status" value="1"/>
</dbReference>
<feature type="signal peptide" evidence="1">
    <location>
        <begin position="1"/>
        <end position="20"/>
    </location>
</feature>
<proteinExistence type="predicted"/>
<sequence length="174" mass="19676">MKRRLLILAAALLASAPAWAGVPAAYAPLVLQPQQVDGHPVFDLRPALERARREGRRLYVYLGAHDCVFCKRYERFLEQHAAELAPEFTRLGWLIVDLRSSLALGTTRLWLQSGERALPYPEFQRALGDERARQLVYPSVWLLDGQARPLMPMPAGAGTFETVSEQLEILRLEQ</sequence>
<dbReference type="Proteomes" id="UP001041814">
    <property type="component" value="Unassembled WGS sequence"/>
</dbReference>
<protein>
    <recommendedName>
        <fullName evidence="4">Thioredoxin-like fold domain-containing protein</fullName>
    </recommendedName>
</protein>
<evidence type="ECO:0008006" key="4">
    <source>
        <dbReference type="Google" id="ProtNLM"/>
    </source>
</evidence>
<evidence type="ECO:0000256" key="1">
    <source>
        <dbReference type="SAM" id="SignalP"/>
    </source>
</evidence>
<reference evidence="2" key="1">
    <citation type="submission" date="2017-08" db="EMBL/GenBank/DDBJ databases">
        <authorList>
            <person name="Imhoff J.F."/>
            <person name="Rahn T."/>
            <person name="Kuenzel S."/>
            <person name="Neulinger S.C."/>
        </authorList>
    </citation>
    <scope>NUCLEOTIDE SEQUENCE</scope>
    <source>
        <strain evidence="2">IM 151</strain>
    </source>
</reference>